<evidence type="ECO:0000313" key="3">
    <source>
        <dbReference type="Proteomes" id="UP000233440"/>
    </source>
</evidence>
<evidence type="ECO:0000259" key="1">
    <source>
        <dbReference type="PROSITE" id="PS50943"/>
    </source>
</evidence>
<feature type="domain" description="HTH cro/C1-type" evidence="1">
    <location>
        <begin position="7"/>
        <end position="62"/>
    </location>
</feature>
<dbReference type="AlphaFoldDB" id="A0A2N3LGZ2"/>
<gene>
    <name evidence="2" type="ORF">CWO92_16725</name>
</gene>
<dbReference type="RefSeq" id="WP_101355353.1">
    <property type="nucleotide sequence ID" value="NZ_PIQO01000014.1"/>
</dbReference>
<keyword evidence="3" id="KW-1185">Reference proteome</keyword>
<sequence length="142" mass="16417">MDFKNYLKTKREEKKLSMNKLGELSGVSAMYISQIEGGRRVTPSPKIIEKLAEGLNEPYEDLMMVAGYIPAEDHIVELRRSIQGENIETRNPMPPEAEEEGEEQFDLDYILDSNHKIFSQDRLLTSEEVTKIKRIIEIMLKD</sequence>
<dbReference type="Proteomes" id="UP000233440">
    <property type="component" value="Unassembled WGS sequence"/>
</dbReference>
<dbReference type="EMBL" id="PIQO01000014">
    <property type="protein sequence ID" value="PKR83900.1"/>
    <property type="molecule type" value="Genomic_DNA"/>
</dbReference>
<name>A0A2N3LGZ2_9BACI</name>
<reference evidence="2 3" key="1">
    <citation type="submission" date="2017-11" db="EMBL/GenBank/DDBJ databases">
        <title>Bacillus camelliae sp. nov., isolated from pu'er tea.</title>
        <authorList>
            <person name="Niu L."/>
        </authorList>
    </citation>
    <scope>NUCLEOTIDE SEQUENCE [LARGE SCALE GENOMIC DNA]</scope>
    <source>
        <strain evidence="2 3">7578-1</strain>
    </source>
</reference>
<dbReference type="OrthoDB" id="9812960at2"/>
<accession>A0A2N3LGZ2</accession>
<dbReference type="Gene3D" id="1.10.260.40">
    <property type="entry name" value="lambda repressor-like DNA-binding domains"/>
    <property type="match status" value="1"/>
</dbReference>
<protein>
    <recommendedName>
        <fullName evidence="1">HTH cro/C1-type domain-containing protein</fullName>
    </recommendedName>
</protein>
<organism evidence="2 3">
    <name type="scientific">Heyndrickxia camelliae</name>
    <dbReference type="NCBI Taxonomy" id="1707093"/>
    <lineage>
        <taxon>Bacteria</taxon>
        <taxon>Bacillati</taxon>
        <taxon>Bacillota</taxon>
        <taxon>Bacilli</taxon>
        <taxon>Bacillales</taxon>
        <taxon>Bacillaceae</taxon>
        <taxon>Heyndrickxia</taxon>
    </lineage>
</organism>
<evidence type="ECO:0000313" key="2">
    <source>
        <dbReference type="EMBL" id="PKR83900.1"/>
    </source>
</evidence>
<dbReference type="Pfam" id="PF01381">
    <property type="entry name" value="HTH_3"/>
    <property type="match status" value="1"/>
</dbReference>
<dbReference type="InterPro" id="IPR010982">
    <property type="entry name" value="Lambda_DNA-bd_dom_sf"/>
</dbReference>
<dbReference type="SUPFAM" id="SSF47413">
    <property type="entry name" value="lambda repressor-like DNA-binding domains"/>
    <property type="match status" value="1"/>
</dbReference>
<dbReference type="CDD" id="cd00093">
    <property type="entry name" value="HTH_XRE"/>
    <property type="match status" value="1"/>
</dbReference>
<dbReference type="PROSITE" id="PS50943">
    <property type="entry name" value="HTH_CROC1"/>
    <property type="match status" value="1"/>
</dbReference>
<dbReference type="GO" id="GO:0003677">
    <property type="term" value="F:DNA binding"/>
    <property type="evidence" value="ECO:0007669"/>
    <property type="project" value="InterPro"/>
</dbReference>
<proteinExistence type="predicted"/>
<comment type="caution">
    <text evidence="2">The sequence shown here is derived from an EMBL/GenBank/DDBJ whole genome shotgun (WGS) entry which is preliminary data.</text>
</comment>
<dbReference type="InterPro" id="IPR001387">
    <property type="entry name" value="Cro/C1-type_HTH"/>
</dbReference>
<dbReference type="SMART" id="SM00530">
    <property type="entry name" value="HTH_XRE"/>
    <property type="match status" value="1"/>
</dbReference>